<dbReference type="OrthoDB" id="8171135at2"/>
<protein>
    <recommendedName>
        <fullName evidence="7">PABS domain-containing protein</fullName>
    </recommendedName>
</protein>
<dbReference type="SUPFAM" id="SSF53335">
    <property type="entry name" value="S-adenosyl-L-methionine-dependent methyltransferases"/>
    <property type="match status" value="1"/>
</dbReference>
<evidence type="ECO:0000313" key="9">
    <source>
        <dbReference type="Proteomes" id="UP000295781"/>
    </source>
</evidence>
<keyword evidence="2 4" id="KW-0808">Transferase</keyword>
<feature type="transmembrane region" description="Helical" evidence="6">
    <location>
        <begin position="390"/>
        <end position="410"/>
    </location>
</feature>
<keyword evidence="3 4" id="KW-0620">Polyamine biosynthesis</keyword>
<evidence type="ECO:0000256" key="1">
    <source>
        <dbReference type="ARBA" id="ARBA00007867"/>
    </source>
</evidence>
<feature type="transmembrane region" description="Helical" evidence="6">
    <location>
        <begin position="304"/>
        <end position="327"/>
    </location>
</feature>
<dbReference type="GO" id="GO:0006596">
    <property type="term" value="P:polyamine biosynthetic process"/>
    <property type="evidence" value="ECO:0007669"/>
    <property type="project" value="UniProtKB-UniRule"/>
</dbReference>
<dbReference type="PANTHER" id="PTHR43317">
    <property type="entry name" value="THERMOSPERMINE SYNTHASE ACAULIS5"/>
    <property type="match status" value="1"/>
</dbReference>
<dbReference type="InterPro" id="IPR030374">
    <property type="entry name" value="PABS"/>
</dbReference>
<keyword evidence="6" id="KW-0812">Transmembrane</keyword>
<comment type="caution">
    <text evidence="4">Lacks conserved residue(s) required for the propagation of feature annotation.</text>
</comment>
<dbReference type="CDD" id="cd02440">
    <property type="entry name" value="AdoMet_MTases"/>
    <property type="match status" value="1"/>
</dbReference>
<feature type="transmembrane region" description="Helical" evidence="6">
    <location>
        <begin position="243"/>
        <end position="267"/>
    </location>
</feature>
<dbReference type="PROSITE" id="PS51006">
    <property type="entry name" value="PABS_2"/>
    <property type="match status" value="1"/>
</dbReference>
<feature type="transmembrane region" description="Helical" evidence="6">
    <location>
        <begin position="347"/>
        <end position="369"/>
    </location>
</feature>
<feature type="region of interest" description="Disordered" evidence="5">
    <location>
        <begin position="207"/>
        <end position="234"/>
    </location>
</feature>
<keyword evidence="6" id="KW-0472">Membrane</keyword>
<dbReference type="NCBIfam" id="NF037959">
    <property type="entry name" value="MFS_SpdSyn"/>
    <property type="match status" value="1"/>
</dbReference>
<dbReference type="AlphaFoldDB" id="A0A4P2PV31"/>
<gene>
    <name evidence="8" type="ORF">SOCEGT47_009600</name>
</gene>
<organism evidence="8 9">
    <name type="scientific">Sorangium cellulosum</name>
    <name type="common">Polyangium cellulosum</name>
    <dbReference type="NCBI Taxonomy" id="56"/>
    <lineage>
        <taxon>Bacteria</taxon>
        <taxon>Pseudomonadati</taxon>
        <taxon>Myxococcota</taxon>
        <taxon>Polyangia</taxon>
        <taxon>Polyangiales</taxon>
        <taxon>Polyangiaceae</taxon>
        <taxon>Sorangium</taxon>
    </lineage>
</organism>
<feature type="transmembrane region" description="Helical" evidence="6">
    <location>
        <begin position="35"/>
        <end position="58"/>
    </location>
</feature>
<evidence type="ECO:0000256" key="6">
    <source>
        <dbReference type="SAM" id="Phobius"/>
    </source>
</evidence>
<evidence type="ECO:0000256" key="3">
    <source>
        <dbReference type="ARBA" id="ARBA00023115"/>
    </source>
</evidence>
<evidence type="ECO:0000256" key="2">
    <source>
        <dbReference type="ARBA" id="ARBA00022679"/>
    </source>
</evidence>
<dbReference type="Pfam" id="PF01564">
    <property type="entry name" value="Spermine_synth"/>
    <property type="match status" value="1"/>
</dbReference>
<name>A0A4P2PV31_SORCE</name>
<sequence>MVTPRMLGLLFLSGASSLAYELVWTRWLGGVFGVALHATTAVLVAYMAGLSLGGLAGGRVAPRLRAPLRVYAALEAAIGASALLVPLGLSAVGALYGWLYEPLLERPGLGFVVRFLGALAVLLVPTTLMGATLPIAAQACLSRRAPLGEGAGRLYAANTAGAVLGVAATGLFLLPALGVSRTGQAAAALSALVALLALAMAPRAGAARGAQGGRPPRGRAPSAPPEEAVRPEGGAPAPLRATWMVAGLSGFVALSLEIVWTHVLAAVTRDTTFAFTCTLAAFLTGIALGGLAGARVSARGRAALGLGACQAGVALSALFSFAATRWLGEAAPGGPPASGGAALASQLAFAALPMLLPTLLLGASLPLCLDLAGRARAGRAGTGPGQAVGGVLSANTLGAVLGCVATGLVLVPRLGFGRTTVLLSAVALGGALLALGLEAPGERPAPARLFRRVAYGALLAELFLLLPAASTAWFFPARGAGERCVFHAEDAGGIVEVMEQGGIRTLVTDRRHQWGSTHPAMVRSMLRQGALPLLLHPRPARIVEIGLATGIHARPQLRDSRVEAITVVEISPAVLRAAGAFADHNGALLEDPRVDVVLDDGRSFLQRTARRFDVIVLGLFVPYRPGASALYGRELLEASRERLGPGGLVIEWLPLDQMSFDAVRSVMATFLGVFSHVEAWEKGHYLALVGADAPPALDLERLREGLRRLGGARGTGLRDAADVVASHLLGPAEVRALAAGAPLNTEDRPRVEYMQGSGGLAYRQAAESLERLLDHRTLPAGLRAWPDAERDRAERRFLARGRSLRGALLQVRGRHREAHAEFEDALGIDADDEIARGEIARSREALLHTRR</sequence>
<feature type="transmembrane region" description="Helical" evidence="6">
    <location>
        <begin position="453"/>
        <end position="475"/>
    </location>
</feature>
<evidence type="ECO:0000259" key="7">
    <source>
        <dbReference type="PROSITE" id="PS51006"/>
    </source>
</evidence>
<evidence type="ECO:0000256" key="4">
    <source>
        <dbReference type="PROSITE-ProRule" id="PRU00354"/>
    </source>
</evidence>
<feature type="domain" description="PABS" evidence="7">
    <location>
        <begin position="532"/>
        <end position="650"/>
    </location>
</feature>
<evidence type="ECO:0000313" key="8">
    <source>
        <dbReference type="EMBL" id="AUX20488.1"/>
    </source>
</evidence>
<dbReference type="EMBL" id="CP012670">
    <property type="protein sequence ID" value="AUX20488.1"/>
    <property type="molecule type" value="Genomic_DNA"/>
</dbReference>
<comment type="similarity">
    <text evidence="1">Belongs to the spermidine/spermine synthase family.</text>
</comment>
<keyword evidence="6" id="KW-1133">Transmembrane helix</keyword>
<feature type="transmembrane region" description="Helical" evidence="6">
    <location>
        <begin position="111"/>
        <end position="133"/>
    </location>
</feature>
<feature type="transmembrane region" description="Helical" evidence="6">
    <location>
        <begin position="70"/>
        <end position="99"/>
    </location>
</feature>
<feature type="transmembrane region" description="Helical" evidence="6">
    <location>
        <begin position="183"/>
        <end position="201"/>
    </location>
</feature>
<dbReference type="Gene3D" id="3.40.50.150">
    <property type="entry name" value="Vaccinia Virus protein VP39"/>
    <property type="match status" value="1"/>
</dbReference>
<dbReference type="GO" id="GO:0016740">
    <property type="term" value="F:transferase activity"/>
    <property type="evidence" value="ECO:0007669"/>
    <property type="project" value="UniProtKB-UniRule"/>
</dbReference>
<dbReference type="InterPro" id="IPR029063">
    <property type="entry name" value="SAM-dependent_MTases_sf"/>
</dbReference>
<evidence type="ECO:0000256" key="5">
    <source>
        <dbReference type="SAM" id="MobiDB-lite"/>
    </source>
</evidence>
<feature type="transmembrane region" description="Helical" evidence="6">
    <location>
        <begin position="422"/>
        <end position="441"/>
    </location>
</feature>
<accession>A0A4P2PV31</accession>
<reference evidence="8 9" key="1">
    <citation type="submission" date="2015-09" db="EMBL/GenBank/DDBJ databases">
        <title>Sorangium comparison.</title>
        <authorList>
            <person name="Zaburannyi N."/>
            <person name="Bunk B."/>
            <person name="Overmann J."/>
            <person name="Mueller R."/>
        </authorList>
    </citation>
    <scope>NUCLEOTIDE SEQUENCE [LARGE SCALE GENOMIC DNA]</scope>
    <source>
        <strain evidence="8 9">So ceGT47</strain>
    </source>
</reference>
<dbReference type="PANTHER" id="PTHR43317:SF1">
    <property type="entry name" value="THERMOSPERMINE SYNTHASE ACAULIS5"/>
    <property type="match status" value="1"/>
</dbReference>
<feature type="transmembrane region" description="Helical" evidence="6">
    <location>
        <begin position="154"/>
        <end position="177"/>
    </location>
</feature>
<feature type="transmembrane region" description="Helical" evidence="6">
    <location>
        <begin position="273"/>
        <end position="292"/>
    </location>
</feature>
<dbReference type="Proteomes" id="UP000295781">
    <property type="component" value="Chromosome"/>
</dbReference>
<proteinExistence type="inferred from homology"/>